<sequence>MKPLHVFVGPSLAKSDLPATLTEVHWHPPIQHGDLFRLAPGPGDRILIIDGVYQHRAPIRHKEIIGAIRAGADMSGAASMGALRAAELGEFGMRGLGTVHEWYASGRLESDADVAVAHSFEDSRFHPVSVALVSLIHSTDWLCAQGELTQTQADSLLRLADELHFAERTEQALRRVAAERGIADEMDRVLRAVAADDPGDVKARDAEAAVRALLAEDTAGAHRPTRRVDTVATSSYECQWRLDYSPGDAAGTATLGELLTFARLFLHDYPERHRRYVLDTIRQTTRAAEDHSEAGPCALAVAVGLWPARLSERAELLTRFCSDQERVTASEPELAGLLLVRSFRLRPGNLVYQDFPHRLFEESERDRLAADCEKALRLDRLAHQRVAQYSAAQIVGSAVDAAFLRLWGVEDIESAVLDRGFRDVQEFRRRARPFMVAARAMAAAHRTAEQS</sequence>
<dbReference type="Proteomes" id="UP001595834">
    <property type="component" value="Unassembled WGS sequence"/>
</dbReference>
<gene>
    <name evidence="2" type="ORF">ACFPFX_29050</name>
</gene>
<reference evidence="3" key="1">
    <citation type="journal article" date="2019" name="Int. J. Syst. Evol. Microbiol.">
        <title>The Global Catalogue of Microorganisms (GCM) 10K type strain sequencing project: providing services to taxonomists for standard genome sequencing and annotation.</title>
        <authorList>
            <consortium name="The Broad Institute Genomics Platform"/>
            <consortium name="The Broad Institute Genome Sequencing Center for Infectious Disease"/>
            <person name="Wu L."/>
            <person name="Ma J."/>
        </authorList>
    </citation>
    <scope>NUCLEOTIDE SEQUENCE [LARGE SCALE GENOMIC DNA]</scope>
    <source>
        <strain evidence="3">CCM 7224</strain>
    </source>
</reference>
<dbReference type="RefSeq" id="WP_344374050.1">
    <property type="nucleotide sequence ID" value="NZ_BAAASQ010000008.1"/>
</dbReference>
<evidence type="ECO:0000259" key="1">
    <source>
        <dbReference type="Pfam" id="PF07812"/>
    </source>
</evidence>
<dbReference type="EMBL" id="JBHSIZ010000036">
    <property type="protein sequence ID" value="MFC4960352.1"/>
    <property type="molecule type" value="Genomic_DNA"/>
</dbReference>
<proteinExistence type="predicted"/>
<name>A0ABV9UVC8_9ACTN</name>
<dbReference type="InterPro" id="IPR012924">
    <property type="entry name" value="TfuA_core"/>
</dbReference>
<evidence type="ECO:0000313" key="3">
    <source>
        <dbReference type="Proteomes" id="UP001595834"/>
    </source>
</evidence>
<evidence type="ECO:0000313" key="2">
    <source>
        <dbReference type="EMBL" id="MFC4960352.1"/>
    </source>
</evidence>
<protein>
    <submittedName>
        <fullName evidence="2">TfuA-like protein</fullName>
    </submittedName>
</protein>
<accession>A0ABV9UVC8</accession>
<keyword evidence="3" id="KW-1185">Reference proteome</keyword>
<feature type="domain" description="TfuA-like core" evidence="1">
    <location>
        <begin position="50"/>
        <end position="169"/>
    </location>
</feature>
<comment type="caution">
    <text evidence="2">The sequence shown here is derived from an EMBL/GenBank/DDBJ whole genome shotgun (WGS) entry which is preliminary data.</text>
</comment>
<organism evidence="2 3">
    <name type="scientific">Streptomyces mauvecolor</name>
    <dbReference type="NCBI Taxonomy" id="58345"/>
    <lineage>
        <taxon>Bacteria</taxon>
        <taxon>Bacillati</taxon>
        <taxon>Actinomycetota</taxon>
        <taxon>Actinomycetes</taxon>
        <taxon>Kitasatosporales</taxon>
        <taxon>Streptomycetaceae</taxon>
        <taxon>Streptomyces</taxon>
    </lineage>
</organism>
<dbReference type="Pfam" id="PF07812">
    <property type="entry name" value="TfuA"/>
    <property type="match status" value="1"/>
</dbReference>